<dbReference type="InterPro" id="IPR005538">
    <property type="entry name" value="LrgA/CidA"/>
</dbReference>
<evidence type="ECO:0000256" key="6">
    <source>
        <dbReference type="SAM" id="Phobius"/>
    </source>
</evidence>
<reference evidence="7" key="2">
    <citation type="submission" date="2021-04" db="EMBL/GenBank/DDBJ databases">
        <authorList>
            <person name="Gilroy R."/>
        </authorList>
    </citation>
    <scope>NUCLEOTIDE SEQUENCE</scope>
    <source>
        <strain evidence="7">ChiGjej4B4-12881</strain>
    </source>
</reference>
<dbReference type="InterPro" id="IPR049576">
    <property type="entry name" value="HDC-like"/>
</dbReference>
<feature type="transmembrane region" description="Helical" evidence="6">
    <location>
        <begin position="274"/>
        <end position="293"/>
    </location>
</feature>
<keyword evidence="5 6" id="KW-0472">Membrane</keyword>
<comment type="caution">
    <text evidence="7">The sequence shown here is derived from an EMBL/GenBank/DDBJ whole genome shotgun (WGS) entry which is preliminary data.</text>
</comment>
<evidence type="ECO:0000313" key="8">
    <source>
        <dbReference type="Proteomes" id="UP000886780"/>
    </source>
</evidence>
<dbReference type="EMBL" id="DXEU01000161">
    <property type="protein sequence ID" value="HIX52930.1"/>
    <property type="molecule type" value="Genomic_DNA"/>
</dbReference>
<feature type="transmembrane region" description="Helical" evidence="6">
    <location>
        <begin position="245"/>
        <end position="262"/>
    </location>
</feature>
<reference evidence="7" key="1">
    <citation type="journal article" date="2021" name="PeerJ">
        <title>Extensive microbial diversity within the chicken gut microbiome revealed by metagenomics and culture.</title>
        <authorList>
            <person name="Gilroy R."/>
            <person name="Ravi A."/>
            <person name="Getino M."/>
            <person name="Pursley I."/>
            <person name="Horton D.L."/>
            <person name="Alikhan N.F."/>
            <person name="Baker D."/>
            <person name="Gharbi K."/>
            <person name="Hall N."/>
            <person name="Watson M."/>
            <person name="Adriaenssens E.M."/>
            <person name="Foster-Nyarko E."/>
            <person name="Jarju S."/>
            <person name="Secka A."/>
            <person name="Antonio M."/>
            <person name="Oren A."/>
            <person name="Chaudhuri R.R."/>
            <person name="La Ragione R."/>
            <person name="Hildebrand F."/>
            <person name="Pallen M.J."/>
        </authorList>
    </citation>
    <scope>NUCLEOTIDE SEQUENCE</scope>
    <source>
        <strain evidence="7">ChiGjej4B4-12881</strain>
    </source>
</reference>
<dbReference type="CDD" id="cd21416">
    <property type="entry name" value="HDC_protein"/>
    <property type="match status" value="1"/>
</dbReference>
<feature type="transmembrane region" description="Helical" evidence="6">
    <location>
        <begin position="299"/>
        <end position="320"/>
    </location>
</feature>
<keyword evidence="2" id="KW-1003">Cell membrane</keyword>
<dbReference type="Proteomes" id="UP000886780">
    <property type="component" value="Unassembled WGS sequence"/>
</dbReference>
<feature type="transmembrane region" description="Helical" evidence="6">
    <location>
        <begin position="327"/>
        <end position="345"/>
    </location>
</feature>
<keyword evidence="3 6" id="KW-0812">Transmembrane</keyword>
<dbReference type="GO" id="GO:0005886">
    <property type="term" value="C:plasma membrane"/>
    <property type="evidence" value="ECO:0007669"/>
    <property type="project" value="UniProtKB-SubCell"/>
</dbReference>
<organism evidence="7 8">
    <name type="scientific">Candidatus Lachnoclostridium stercoripullorum</name>
    <dbReference type="NCBI Taxonomy" id="2838635"/>
    <lineage>
        <taxon>Bacteria</taxon>
        <taxon>Bacillati</taxon>
        <taxon>Bacillota</taxon>
        <taxon>Clostridia</taxon>
        <taxon>Lachnospirales</taxon>
        <taxon>Lachnospiraceae</taxon>
    </lineage>
</organism>
<feature type="transmembrane region" description="Helical" evidence="6">
    <location>
        <begin position="215"/>
        <end position="239"/>
    </location>
</feature>
<protein>
    <submittedName>
        <fullName evidence="7">CidA/LrgA family protein</fullName>
    </submittedName>
</protein>
<evidence type="ECO:0000256" key="3">
    <source>
        <dbReference type="ARBA" id="ARBA00022692"/>
    </source>
</evidence>
<proteinExistence type="predicted"/>
<comment type="subcellular location">
    <subcellularLocation>
        <location evidence="1">Cell membrane</location>
        <topology evidence="1">Multi-pass membrane protein</topology>
    </subcellularLocation>
</comment>
<evidence type="ECO:0000313" key="7">
    <source>
        <dbReference type="EMBL" id="HIX52930.1"/>
    </source>
</evidence>
<evidence type="ECO:0000256" key="4">
    <source>
        <dbReference type="ARBA" id="ARBA00022989"/>
    </source>
</evidence>
<sequence length="399" mass="42808">MSEFVLWTPLFSFVIFILFFAIGDWISNLTDSKVSGLLIAMLLYLVGFQTGVIPASSIDDTGLTALASNFAIMLILVGMGTMIHIKELMAQWKTVMVALVGLVGLALCSFTISSWLFGREWALCASAPISGGIIAGQMTSQAALDAGRADLAAFAMLVIGCQGFVGIPICNFFVRKYCNGIIAGTIQMGETVEVQEESKKRRLLDFKWMAGDNTIIAKMAIVGWLGYLVSFACAGIPVLSNLTNANIMYLVMGIIFCVLGFLPANAHVKAHMNGFLLLAVLSVVPGSLATLSLEDLLRMIFPLVGTLIVGAAFVCLFGAIAGKVLHVHWTIAFAIAICCTIGYPGTQIIVDEVVRSLHCDEPTRVKIYEHVLPQILVSGFTSVTVASVFFAGLICPLIF</sequence>
<dbReference type="AlphaFoldDB" id="A0A9D2AWX0"/>
<keyword evidence="4 6" id="KW-1133">Transmembrane helix</keyword>
<evidence type="ECO:0000256" key="1">
    <source>
        <dbReference type="ARBA" id="ARBA00004651"/>
    </source>
</evidence>
<feature type="transmembrane region" description="Helical" evidence="6">
    <location>
        <begin position="38"/>
        <end position="57"/>
    </location>
</feature>
<feature type="transmembrane region" description="Helical" evidence="6">
    <location>
        <begin position="63"/>
        <end position="83"/>
    </location>
</feature>
<name>A0A9D2AWX0_9FIRM</name>
<evidence type="ECO:0000256" key="2">
    <source>
        <dbReference type="ARBA" id="ARBA00022475"/>
    </source>
</evidence>
<feature type="transmembrane region" description="Helical" evidence="6">
    <location>
        <begin position="375"/>
        <end position="398"/>
    </location>
</feature>
<accession>A0A9D2AWX0</accession>
<evidence type="ECO:0000256" key="5">
    <source>
        <dbReference type="ARBA" id="ARBA00023136"/>
    </source>
</evidence>
<feature type="transmembrane region" description="Helical" evidence="6">
    <location>
        <begin position="95"/>
        <end position="117"/>
    </location>
</feature>
<dbReference type="Pfam" id="PF03788">
    <property type="entry name" value="LrgA"/>
    <property type="match status" value="1"/>
</dbReference>
<gene>
    <name evidence="7" type="ORF">IAA28_09020</name>
</gene>
<feature type="transmembrane region" description="Helical" evidence="6">
    <location>
        <begin position="6"/>
        <end position="26"/>
    </location>
</feature>
<feature type="transmembrane region" description="Helical" evidence="6">
    <location>
        <begin position="151"/>
        <end position="174"/>
    </location>
</feature>